<keyword evidence="2" id="KW-1003">Cell membrane</keyword>
<evidence type="ECO:0000313" key="10">
    <source>
        <dbReference type="Proteomes" id="UP001199424"/>
    </source>
</evidence>
<evidence type="ECO:0000256" key="6">
    <source>
        <dbReference type="ARBA" id="ARBA00034125"/>
    </source>
</evidence>
<comment type="caution">
    <text evidence="9">The sequence shown here is derived from an EMBL/GenBank/DDBJ whole genome shotgun (WGS) entry which is preliminary data.</text>
</comment>
<keyword evidence="3 7" id="KW-0812">Transmembrane</keyword>
<feature type="domain" description="Threonine/serine exporter-like N-terminal" evidence="8">
    <location>
        <begin position="14"/>
        <end position="249"/>
    </location>
</feature>
<evidence type="ECO:0000256" key="1">
    <source>
        <dbReference type="ARBA" id="ARBA00004651"/>
    </source>
</evidence>
<feature type="transmembrane region" description="Helical" evidence="7">
    <location>
        <begin position="231"/>
        <end position="254"/>
    </location>
</feature>
<dbReference type="PANTHER" id="PTHR34390:SF2">
    <property type="entry name" value="SUCCINATE TRANSPORTER SUBUNIT YJJP-RELATED"/>
    <property type="match status" value="1"/>
</dbReference>
<evidence type="ECO:0000256" key="7">
    <source>
        <dbReference type="SAM" id="Phobius"/>
    </source>
</evidence>
<dbReference type="InterPro" id="IPR010619">
    <property type="entry name" value="ThrE-like_N"/>
</dbReference>
<organism evidence="9 10">
    <name type="scientific">Hominenteromicrobium mulieris</name>
    <dbReference type="NCBI Taxonomy" id="2885357"/>
    <lineage>
        <taxon>Bacteria</taxon>
        <taxon>Bacillati</taxon>
        <taxon>Bacillota</taxon>
        <taxon>Clostridia</taxon>
        <taxon>Eubacteriales</taxon>
        <taxon>Oscillospiraceae</taxon>
        <taxon>Hominenteromicrobium</taxon>
    </lineage>
</organism>
<dbReference type="GO" id="GO:0022857">
    <property type="term" value="F:transmembrane transporter activity"/>
    <property type="evidence" value="ECO:0007669"/>
    <property type="project" value="InterPro"/>
</dbReference>
<keyword evidence="10" id="KW-1185">Reference proteome</keyword>
<protein>
    <submittedName>
        <fullName evidence="9">Threonine/serine exporter family protein</fullName>
    </submittedName>
</protein>
<dbReference type="GO" id="GO:0015744">
    <property type="term" value="P:succinate transport"/>
    <property type="evidence" value="ECO:0007669"/>
    <property type="project" value="TreeGrafter"/>
</dbReference>
<reference evidence="9" key="1">
    <citation type="submission" date="2021-10" db="EMBL/GenBank/DDBJ databases">
        <title>Anaerobic single-cell dispensing facilitates the cultivation of human gut bacteria.</title>
        <authorList>
            <person name="Afrizal A."/>
        </authorList>
    </citation>
    <scope>NUCLEOTIDE SEQUENCE</scope>
    <source>
        <strain evidence="9">CLA-AA-H250</strain>
    </source>
</reference>
<comment type="similarity">
    <text evidence="6">Belongs to the ThrE exporter (TC 2.A.79) family.</text>
</comment>
<feature type="transmembrane region" description="Helical" evidence="7">
    <location>
        <begin position="134"/>
        <end position="156"/>
    </location>
</feature>
<dbReference type="AlphaFoldDB" id="A0AAE3DIT3"/>
<dbReference type="PANTHER" id="PTHR34390">
    <property type="entry name" value="UPF0442 PROTEIN YJJB-RELATED"/>
    <property type="match status" value="1"/>
</dbReference>
<keyword evidence="4 7" id="KW-1133">Transmembrane helix</keyword>
<evidence type="ECO:0000256" key="5">
    <source>
        <dbReference type="ARBA" id="ARBA00023136"/>
    </source>
</evidence>
<evidence type="ECO:0000259" key="8">
    <source>
        <dbReference type="Pfam" id="PF06738"/>
    </source>
</evidence>
<dbReference type="InterPro" id="IPR050539">
    <property type="entry name" value="ThrE_Dicarb/AminoAcid_Exp"/>
</dbReference>
<evidence type="ECO:0000256" key="2">
    <source>
        <dbReference type="ARBA" id="ARBA00022475"/>
    </source>
</evidence>
<dbReference type="Proteomes" id="UP001199424">
    <property type="component" value="Unassembled WGS sequence"/>
</dbReference>
<evidence type="ECO:0000313" key="9">
    <source>
        <dbReference type="EMBL" id="MCC2136967.1"/>
    </source>
</evidence>
<evidence type="ECO:0000256" key="3">
    <source>
        <dbReference type="ARBA" id="ARBA00022692"/>
    </source>
</evidence>
<evidence type="ECO:0000256" key="4">
    <source>
        <dbReference type="ARBA" id="ARBA00022989"/>
    </source>
</evidence>
<dbReference type="RefSeq" id="WP_308449314.1">
    <property type="nucleotide sequence ID" value="NZ_JAJEQC010000007.1"/>
</dbReference>
<keyword evidence="5 7" id="KW-0472">Membrane</keyword>
<comment type="subcellular location">
    <subcellularLocation>
        <location evidence="1">Cell membrane</location>
        <topology evidence="1">Multi-pass membrane protein</topology>
    </subcellularLocation>
</comment>
<dbReference type="GO" id="GO:0005886">
    <property type="term" value="C:plasma membrane"/>
    <property type="evidence" value="ECO:0007669"/>
    <property type="project" value="UniProtKB-SubCell"/>
</dbReference>
<dbReference type="Pfam" id="PF06738">
    <property type="entry name" value="ThrE"/>
    <property type="match status" value="1"/>
</dbReference>
<sequence length="261" mass="27828">MTEERSESAAGLSFKMGEALLRNGAEIFRVQETMERVARAYDIEEYDVYVLSNAIFANAVENGEKIDTKLKFVPGSTIHFGRIVGINQLSREIVAGKVSVEEAYARLHEIVSIPYTHPIRLDLACAVGSACFSYLFGGTVFDAAAAFICGFVLQVFLNAIDSRTASKFIINLASSAVVAVCAVLLFTVGLGDSLDKIIIGSIIRLVPGVALTTSIRDFLNGDYLSGTIRIIDAFLVGGCIAIGVGAVVMTYISLTGGAPLL</sequence>
<feature type="transmembrane region" description="Helical" evidence="7">
    <location>
        <begin position="168"/>
        <end position="191"/>
    </location>
</feature>
<name>A0AAE3DIT3_9FIRM</name>
<proteinExistence type="inferred from homology"/>
<gene>
    <name evidence="9" type="ORF">LKD31_08035</name>
</gene>
<dbReference type="EMBL" id="JAJEQC010000007">
    <property type="protein sequence ID" value="MCC2136967.1"/>
    <property type="molecule type" value="Genomic_DNA"/>
</dbReference>
<accession>A0AAE3DIT3</accession>